<keyword evidence="1" id="KW-0479">Metal-binding</keyword>
<dbReference type="Gene3D" id="4.10.60.10">
    <property type="entry name" value="Zinc finger, CCHC-type"/>
    <property type="match status" value="1"/>
</dbReference>
<dbReference type="EMBL" id="QJKJ01002792">
    <property type="protein sequence ID" value="RDY01296.1"/>
    <property type="molecule type" value="Genomic_DNA"/>
</dbReference>
<proteinExistence type="predicted"/>
<sequence length="133" mass="15561">MEIREGGRRHADTWADLRREMRTRFIPAPYTRDFYNKWQRMYKGSKSMEEYHKDMEVALTRTNVPESSEATMAKFRSNMSPKKMSLLPISQKVEIKLPNTPPTSKSNSIMCFKCLGKGHITFQCPNKRSIILL</sequence>
<accession>A0A371HET1</accession>
<dbReference type="Proteomes" id="UP000257109">
    <property type="component" value="Unassembled WGS sequence"/>
</dbReference>
<dbReference type="InterPro" id="IPR005162">
    <property type="entry name" value="Retrotrans_gag_dom"/>
</dbReference>
<reference evidence="3" key="1">
    <citation type="submission" date="2018-05" db="EMBL/GenBank/DDBJ databases">
        <title>Draft genome of Mucuna pruriens seed.</title>
        <authorList>
            <person name="Nnadi N.E."/>
            <person name="Vos R."/>
            <person name="Hasami M.H."/>
            <person name="Devisetty U.K."/>
            <person name="Aguiy J.C."/>
        </authorList>
    </citation>
    <scope>NUCLEOTIDE SEQUENCE [LARGE SCALE GENOMIC DNA]</scope>
    <source>
        <strain evidence="3">JCA_2017</strain>
    </source>
</reference>
<dbReference type="GO" id="GO:0003676">
    <property type="term" value="F:nucleic acid binding"/>
    <property type="evidence" value="ECO:0007669"/>
    <property type="project" value="InterPro"/>
</dbReference>
<dbReference type="Pfam" id="PF03732">
    <property type="entry name" value="Retrotrans_gag"/>
    <property type="match status" value="1"/>
</dbReference>
<comment type="caution">
    <text evidence="3">The sequence shown here is derived from an EMBL/GenBank/DDBJ whole genome shotgun (WGS) entry which is preliminary data.</text>
</comment>
<dbReference type="PANTHER" id="PTHR35046:SF9">
    <property type="entry name" value="RNA-DIRECTED DNA POLYMERASE"/>
    <property type="match status" value="1"/>
</dbReference>
<feature type="domain" description="CCHC-type" evidence="2">
    <location>
        <begin position="111"/>
        <end position="126"/>
    </location>
</feature>
<dbReference type="SUPFAM" id="SSF57756">
    <property type="entry name" value="Retrovirus zinc finger-like domains"/>
    <property type="match status" value="1"/>
</dbReference>
<evidence type="ECO:0000313" key="3">
    <source>
        <dbReference type="EMBL" id="RDY01296.1"/>
    </source>
</evidence>
<evidence type="ECO:0000256" key="1">
    <source>
        <dbReference type="PROSITE-ProRule" id="PRU00047"/>
    </source>
</evidence>
<organism evidence="3 4">
    <name type="scientific">Mucuna pruriens</name>
    <name type="common">Velvet bean</name>
    <name type="synonym">Dolichos pruriens</name>
    <dbReference type="NCBI Taxonomy" id="157652"/>
    <lineage>
        <taxon>Eukaryota</taxon>
        <taxon>Viridiplantae</taxon>
        <taxon>Streptophyta</taxon>
        <taxon>Embryophyta</taxon>
        <taxon>Tracheophyta</taxon>
        <taxon>Spermatophyta</taxon>
        <taxon>Magnoliopsida</taxon>
        <taxon>eudicotyledons</taxon>
        <taxon>Gunneridae</taxon>
        <taxon>Pentapetalae</taxon>
        <taxon>rosids</taxon>
        <taxon>fabids</taxon>
        <taxon>Fabales</taxon>
        <taxon>Fabaceae</taxon>
        <taxon>Papilionoideae</taxon>
        <taxon>50 kb inversion clade</taxon>
        <taxon>NPAAA clade</taxon>
        <taxon>indigoferoid/millettioid clade</taxon>
        <taxon>Phaseoleae</taxon>
        <taxon>Mucuna</taxon>
    </lineage>
</organism>
<dbReference type="OrthoDB" id="1934635at2759"/>
<dbReference type="AlphaFoldDB" id="A0A371HET1"/>
<dbReference type="PANTHER" id="PTHR35046">
    <property type="entry name" value="ZINC KNUCKLE (CCHC-TYPE) FAMILY PROTEIN"/>
    <property type="match status" value="1"/>
</dbReference>
<keyword evidence="1" id="KW-0862">Zinc</keyword>
<evidence type="ECO:0000259" key="2">
    <source>
        <dbReference type="PROSITE" id="PS50158"/>
    </source>
</evidence>
<protein>
    <recommendedName>
        <fullName evidence="2">CCHC-type domain-containing protein</fullName>
    </recommendedName>
</protein>
<dbReference type="InterPro" id="IPR036875">
    <property type="entry name" value="Znf_CCHC_sf"/>
</dbReference>
<dbReference type="PROSITE" id="PS50158">
    <property type="entry name" value="ZF_CCHC"/>
    <property type="match status" value="1"/>
</dbReference>
<name>A0A371HET1_MUCPR</name>
<dbReference type="InterPro" id="IPR001878">
    <property type="entry name" value="Znf_CCHC"/>
</dbReference>
<feature type="non-terminal residue" evidence="3">
    <location>
        <position position="1"/>
    </location>
</feature>
<keyword evidence="4" id="KW-1185">Reference proteome</keyword>
<dbReference type="Pfam" id="PF13917">
    <property type="entry name" value="zf-CCHC_3"/>
    <property type="match status" value="1"/>
</dbReference>
<evidence type="ECO:0000313" key="4">
    <source>
        <dbReference type="Proteomes" id="UP000257109"/>
    </source>
</evidence>
<keyword evidence="1" id="KW-0863">Zinc-finger</keyword>
<gene>
    <name evidence="3" type="ORF">CR513_15382</name>
</gene>
<dbReference type="GO" id="GO:0008270">
    <property type="term" value="F:zinc ion binding"/>
    <property type="evidence" value="ECO:0007669"/>
    <property type="project" value="UniProtKB-KW"/>
</dbReference>